<accession>A0A8S5NQI5</accession>
<dbReference type="EMBL" id="BK015218">
    <property type="protein sequence ID" value="DAD96546.1"/>
    <property type="molecule type" value="Genomic_DNA"/>
</dbReference>
<proteinExistence type="predicted"/>
<reference evidence="1" key="1">
    <citation type="journal article" date="2021" name="Proc. Natl. Acad. Sci. U.S.A.">
        <title>A Catalog of Tens of Thousands of Viruses from Human Metagenomes Reveals Hidden Associations with Chronic Diseases.</title>
        <authorList>
            <person name="Tisza M.J."/>
            <person name="Buck C.B."/>
        </authorList>
    </citation>
    <scope>NUCLEOTIDE SEQUENCE</scope>
    <source>
        <strain evidence="1">CtdWz11</strain>
    </source>
</reference>
<name>A0A8S5NQI5_9CAUD</name>
<evidence type="ECO:0000313" key="1">
    <source>
        <dbReference type="EMBL" id="DAD96546.1"/>
    </source>
</evidence>
<protein>
    <submittedName>
        <fullName evidence="1">Uncharacterized protein</fullName>
    </submittedName>
</protein>
<organism evidence="1">
    <name type="scientific">Myoviridae sp. ctdWz11</name>
    <dbReference type="NCBI Taxonomy" id="2826671"/>
    <lineage>
        <taxon>Viruses</taxon>
        <taxon>Duplodnaviria</taxon>
        <taxon>Heunggongvirae</taxon>
        <taxon>Uroviricota</taxon>
        <taxon>Caudoviricetes</taxon>
    </lineage>
</organism>
<sequence length="35" mass="3977">MNCLRDKKSLRFLSCTMARLKALSGNCLLFNKKTA</sequence>